<dbReference type="Gene3D" id="1.10.1060.10">
    <property type="entry name" value="Alpha-helical ferredoxin"/>
    <property type="match status" value="1"/>
</dbReference>
<keyword evidence="1" id="KW-0813">Transport</keyword>
<dbReference type="PROSITE" id="PS51379">
    <property type="entry name" value="4FE4S_FER_2"/>
    <property type="match status" value="1"/>
</dbReference>
<dbReference type="InterPro" id="IPR004452">
    <property type="entry name" value="LutB/LldF"/>
</dbReference>
<gene>
    <name evidence="9" type="primary">lutB_2</name>
    <name evidence="9" type="ORF">BerOc1_01784</name>
</gene>
<dbReference type="InterPro" id="IPR003741">
    <property type="entry name" value="LUD_dom"/>
</dbReference>
<dbReference type="Pfam" id="PF02589">
    <property type="entry name" value="LUD_dom"/>
    <property type="match status" value="1"/>
</dbReference>
<keyword evidence="2" id="KW-0004">4Fe-4S</keyword>
<keyword evidence="3" id="KW-0479">Metal-binding</keyword>
<dbReference type="PANTHER" id="PTHR47153:SF2">
    <property type="entry name" value="LACTATE UTILIZATION PROTEIN B"/>
    <property type="match status" value="1"/>
</dbReference>
<evidence type="ECO:0000256" key="2">
    <source>
        <dbReference type="ARBA" id="ARBA00022485"/>
    </source>
</evidence>
<dbReference type="GO" id="GO:0051539">
    <property type="term" value="F:4 iron, 4 sulfur cluster binding"/>
    <property type="evidence" value="ECO:0007669"/>
    <property type="project" value="UniProtKB-KW"/>
</dbReference>
<dbReference type="GO" id="GO:0006089">
    <property type="term" value="P:lactate metabolic process"/>
    <property type="evidence" value="ECO:0007669"/>
    <property type="project" value="InterPro"/>
</dbReference>
<dbReference type="InterPro" id="IPR024569">
    <property type="entry name" value="LutB_C"/>
</dbReference>
<dbReference type="PANTHER" id="PTHR47153">
    <property type="entry name" value="LACTATE UTILIZATION PROTEIN B"/>
    <property type="match status" value="1"/>
</dbReference>
<dbReference type="OrthoDB" id="9770306at2"/>
<dbReference type="InterPro" id="IPR009051">
    <property type="entry name" value="Helical_ferredxn"/>
</dbReference>
<dbReference type="SUPFAM" id="SSF46548">
    <property type="entry name" value="alpha-helical ferredoxin"/>
    <property type="match status" value="1"/>
</dbReference>
<keyword evidence="6" id="KW-0408">Iron</keyword>
<dbReference type="EMBL" id="LKAQ01000004">
    <property type="protein sequence ID" value="OIQ49857.1"/>
    <property type="molecule type" value="Genomic_DNA"/>
</dbReference>
<protein>
    <submittedName>
        <fullName evidence="9">Lactate utilization protein B</fullName>
    </submittedName>
</protein>
<dbReference type="Proteomes" id="UP000181901">
    <property type="component" value="Unassembled WGS sequence"/>
</dbReference>
<evidence type="ECO:0000256" key="5">
    <source>
        <dbReference type="ARBA" id="ARBA00022982"/>
    </source>
</evidence>
<keyword evidence="10" id="KW-1185">Reference proteome</keyword>
<keyword evidence="4" id="KW-0677">Repeat</keyword>
<evidence type="ECO:0000313" key="9">
    <source>
        <dbReference type="EMBL" id="OIQ49857.1"/>
    </source>
</evidence>
<dbReference type="PROSITE" id="PS00198">
    <property type="entry name" value="4FE4S_FER_1"/>
    <property type="match status" value="1"/>
</dbReference>
<sequence>MNQPSDKTYAELAHDAIGNEELHAAIRMIQDRIGKSSQALWRDEITPQHRRLAKEARLRTLDNLDEVLAALAEKVRARGGHVHFAATAEDARHYCLEVARKHNVKRVVKGKSMTSAEIGVDPLLESEGIEVVETDLGEYIIQLAGDTPSHIIAPCIHMNKRQIGKLFQEKLGIPYSEDPPTLTRAARKALREKLLTADMGLSGCNIACAETGHVCLVSNEGNIRMATTMPKVHVALMGMERVTATLAEHDMLLRLLTRGAAAQKVSTYVSFLGGPRQPGETDGPEEFHLVVIDNGRMKMLADPRFREVLSCIRCGGCLNICPVYGRIGGHAYNGPYPGPIGAVIMPLIQGVNQHADLCRGESLCGACKDICPVNNDLPRMLSELRHMLAHGDETWKVEPVDKTEARAFKAWSAAMSSRTAYNLLVRAGRIAQAPFVRNGALSKGVGPLAKWTATRDFPPIAKKTFAERWKTDHAKRLSETDHD</sequence>
<keyword evidence="7" id="KW-0411">Iron-sulfur</keyword>
<dbReference type="SUPFAM" id="SSF100950">
    <property type="entry name" value="NagB/RpiA/CoA transferase-like"/>
    <property type="match status" value="1"/>
</dbReference>
<reference evidence="9 10" key="1">
    <citation type="submission" date="2015-09" db="EMBL/GenBank/DDBJ databases">
        <title>Genome of Desulfovibrio dechloracetivorans BerOc1, a mercury methylating strain isolated from highly hydrocarbons and metals contaminated coastal sediments.</title>
        <authorList>
            <person name="Goni Urriza M."/>
            <person name="Gassie C."/>
            <person name="Bouchez O."/>
            <person name="Klopp C."/>
            <person name="Ranchou-Peyruse A."/>
            <person name="Remy G."/>
        </authorList>
    </citation>
    <scope>NUCLEOTIDE SEQUENCE [LARGE SCALE GENOMIC DNA]</scope>
    <source>
        <strain evidence="9 10">BerOc1</strain>
    </source>
</reference>
<feature type="domain" description="4Fe-4S ferredoxin-type" evidence="8">
    <location>
        <begin position="301"/>
        <end position="332"/>
    </location>
</feature>
<dbReference type="NCBIfam" id="TIGR00273">
    <property type="entry name" value="LutB/LldF family L-lactate oxidation iron-sulfur protein"/>
    <property type="match status" value="1"/>
</dbReference>
<evidence type="ECO:0000313" key="10">
    <source>
        <dbReference type="Proteomes" id="UP000181901"/>
    </source>
</evidence>
<keyword evidence="5" id="KW-0249">Electron transport</keyword>
<dbReference type="AlphaFoldDB" id="A0A1J5NDS7"/>
<evidence type="ECO:0000256" key="7">
    <source>
        <dbReference type="ARBA" id="ARBA00023014"/>
    </source>
</evidence>
<dbReference type="Pfam" id="PF13183">
    <property type="entry name" value="Fer4_8"/>
    <property type="match status" value="1"/>
</dbReference>
<dbReference type="RefSeq" id="WP_071545342.1">
    <property type="nucleotide sequence ID" value="NZ_LKAQ01000004.1"/>
</dbReference>
<evidence type="ECO:0000256" key="3">
    <source>
        <dbReference type="ARBA" id="ARBA00022723"/>
    </source>
</evidence>
<dbReference type="InterPro" id="IPR024185">
    <property type="entry name" value="FTHF_cligase-like_sf"/>
</dbReference>
<comment type="caution">
    <text evidence="9">The sequence shown here is derived from an EMBL/GenBank/DDBJ whole genome shotgun (WGS) entry which is preliminary data.</text>
</comment>
<evidence type="ECO:0000259" key="8">
    <source>
        <dbReference type="PROSITE" id="PS51379"/>
    </source>
</evidence>
<proteinExistence type="predicted"/>
<dbReference type="InterPro" id="IPR017900">
    <property type="entry name" value="4Fe4S_Fe_S_CS"/>
</dbReference>
<dbReference type="GO" id="GO:0046872">
    <property type="term" value="F:metal ion binding"/>
    <property type="evidence" value="ECO:0007669"/>
    <property type="project" value="UniProtKB-KW"/>
</dbReference>
<dbReference type="Pfam" id="PF11870">
    <property type="entry name" value="LutB_C"/>
    <property type="match status" value="1"/>
</dbReference>
<dbReference type="InterPro" id="IPR037171">
    <property type="entry name" value="NagB/RpiA_transferase-like"/>
</dbReference>
<evidence type="ECO:0000256" key="6">
    <source>
        <dbReference type="ARBA" id="ARBA00023004"/>
    </source>
</evidence>
<organism evidence="9 10">
    <name type="scientific">Pseudodesulfovibrio hydrargyri</name>
    <dbReference type="NCBI Taxonomy" id="2125990"/>
    <lineage>
        <taxon>Bacteria</taxon>
        <taxon>Pseudomonadati</taxon>
        <taxon>Thermodesulfobacteriota</taxon>
        <taxon>Desulfovibrionia</taxon>
        <taxon>Desulfovibrionales</taxon>
        <taxon>Desulfovibrionaceae</taxon>
    </lineage>
</organism>
<dbReference type="Gene3D" id="3.40.50.10420">
    <property type="entry name" value="NagB/RpiA/CoA transferase-like"/>
    <property type="match status" value="1"/>
</dbReference>
<dbReference type="InterPro" id="IPR017896">
    <property type="entry name" value="4Fe4S_Fe-S-bd"/>
</dbReference>
<accession>A0A1J5NDS7</accession>
<name>A0A1J5NDS7_9BACT</name>
<evidence type="ECO:0000256" key="1">
    <source>
        <dbReference type="ARBA" id="ARBA00022448"/>
    </source>
</evidence>
<evidence type="ECO:0000256" key="4">
    <source>
        <dbReference type="ARBA" id="ARBA00022737"/>
    </source>
</evidence>